<evidence type="ECO:0000313" key="1">
    <source>
        <dbReference type="EMBL" id="GIZ00415.1"/>
    </source>
</evidence>
<protein>
    <submittedName>
        <fullName evidence="1">Uncharacterized protein</fullName>
    </submittedName>
</protein>
<proteinExistence type="predicted"/>
<dbReference type="AlphaFoldDB" id="A0AAV4Y2L7"/>
<organism evidence="1 2">
    <name type="scientific">Caerostris extrusa</name>
    <name type="common">Bark spider</name>
    <name type="synonym">Caerostris bankana</name>
    <dbReference type="NCBI Taxonomy" id="172846"/>
    <lineage>
        <taxon>Eukaryota</taxon>
        <taxon>Metazoa</taxon>
        <taxon>Ecdysozoa</taxon>
        <taxon>Arthropoda</taxon>
        <taxon>Chelicerata</taxon>
        <taxon>Arachnida</taxon>
        <taxon>Araneae</taxon>
        <taxon>Araneomorphae</taxon>
        <taxon>Entelegynae</taxon>
        <taxon>Araneoidea</taxon>
        <taxon>Araneidae</taxon>
        <taxon>Caerostris</taxon>
    </lineage>
</organism>
<dbReference type="EMBL" id="BPLR01001152">
    <property type="protein sequence ID" value="GIZ00415.1"/>
    <property type="molecule type" value="Genomic_DNA"/>
</dbReference>
<sequence>MKRGNDVVIHGNYLRFEYEEIIAAGVNQPLRDNCQGTISGNNCSTFGVHTWENSRKNYQTAQIISKGCIAGTRESPFLNVCYGSVVLSNKKLRNQKIRLGLTFNIELEEAIQDSNTDICGNIFYKSVQLLAYAEDIDIVARGVLS</sequence>
<evidence type="ECO:0000313" key="2">
    <source>
        <dbReference type="Proteomes" id="UP001054945"/>
    </source>
</evidence>
<name>A0AAV4Y2L7_CAEEX</name>
<keyword evidence="2" id="KW-1185">Reference proteome</keyword>
<gene>
    <name evidence="1" type="ORF">CEXT_688451</name>
</gene>
<comment type="caution">
    <text evidence="1">The sequence shown here is derived from an EMBL/GenBank/DDBJ whole genome shotgun (WGS) entry which is preliminary data.</text>
</comment>
<accession>A0AAV4Y2L7</accession>
<reference evidence="1 2" key="1">
    <citation type="submission" date="2021-06" db="EMBL/GenBank/DDBJ databases">
        <title>Caerostris extrusa draft genome.</title>
        <authorList>
            <person name="Kono N."/>
            <person name="Arakawa K."/>
        </authorList>
    </citation>
    <scope>NUCLEOTIDE SEQUENCE [LARGE SCALE GENOMIC DNA]</scope>
</reference>
<dbReference type="Proteomes" id="UP001054945">
    <property type="component" value="Unassembled WGS sequence"/>
</dbReference>